<reference evidence="1" key="2">
    <citation type="submission" date="2021-01" db="UniProtKB">
        <authorList>
            <consortium name="EnsemblMetazoa"/>
        </authorList>
    </citation>
    <scope>IDENTIFICATION</scope>
</reference>
<sequence length="484" mass="54055">MRKTNCIVSKCHQLFTQQLNALQGRCKKLAKEEEKVIAAVKTSREVNETLLGRDRNRDGDGGVVSFKECAWRITERLAGYEDCLDRLLSGLWDWTNDQGIQVLKDNQQLLIEARWVKKLMALALEFKRQRSKTATTRDETERHKRVLKLSSDCFAALPLPLQSTLFQWIWDQPNGPTLFKDSAVIHVEQELTHVFNRLVSGSTDTQLTERAREICSIALHCPSSTLQKAIQEAISNADAGRLICKVLQCLPFLVHLQLDGATCFLTELSSFVSTLGVRQLSSSEELNLFKFAEGIIQSYHPPTHPGNPITCPPLVSPLHLADSCIWPFLGPAPLDHTHRPGPGTPSLYLASGSTSPRISVPRRITLKFLDLVLKNSLSSIDGQEPDVLDISVCLSTMLSLCQILQDCTVPDDADVTYNFLIKEMTSDLLERVSAHVRQVHTDNLSVCLEWLVEETSDLDWTVRLALHALFSDAAPSCSKVCLTC</sequence>
<protein>
    <submittedName>
        <fullName evidence="1">Uncharacterized protein</fullName>
    </submittedName>
</protein>
<organism evidence="1 2">
    <name type="scientific">Strongylocentrotus purpuratus</name>
    <name type="common">Purple sea urchin</name>
    <dbReference type="NCBI Taxonomy" id="7668"/>
    <lineage>
        <taxon>Eukaryota</taxon>
        <taxon>Metazoa</taxon>
        <taxon>Echinodermata</taxon>
        <taxon>Eleutherozoa</taxon>
        <taxon>Echinozoa</taxon>
        <taxon>Echinoidea</taxon>
        <taxon>Euechinoidea</taxon>
        <taxon>Echinacea</taxon>
        <taxon>Camarodonta</taxon>
        <taxon>Echinidea</taxon>
        <taxon>Strongylocentrotidae</taxon>
        <taxon>Strongylocentrotus</taxon>
    </lineage>
</organism>
<dbReference type="GO" id="GO:0006364">
    <property type="term" value="P:rRNA processing"/>
    <property type="evidence" value="ECO:0007669"/>
    <property type="project" value="InterPro"/>
</dbReference>
<dbReference type="KEGG" id="spu:100890888"/>
<proteinExistence type="predicted"/>
<dbReference type="GO" id="GO:0000387">
    <property type="term" value="P:spliceosomal snRNP assembly"/>
    <property type="evidence" value="ECO:0007669"/>
    <property type="project" value="InterPro"/>
</dbReference>
<dbReference type="RefSeq" id="XP_030853065.1">
    <property type="nucleotide sequence ID" value="XM_030997205.1"/>
</dbReference>
<dbReference type="OrthoDB" id="5962883at2759"/>
<dbReference type="PANTHER" id="PTHR15571">
    <property type="entry name" value="GEM-ASSOCIATED PROTEIN 4"/>
    <property type="match status" value="1"/>
</dbReference>
<dbReference type="PANTHER" id="PTHR15571:SF2">
    <property type="entry name" value="GEM-ASSOCIATED PROTEIN 4"/>
    <property type="match status" value="1"/>
</dbReference>
<dbReference type="GO" id="GO:0032797">
    <property type="term" value="C:SMN complex"/>
    <property type="evidence" value="ECO:0007669"/>
    <property type="project" value="InterPro"/>
</dbReference>
<reference evidence="2" key="1">
    <citation type="submission" date="2015-02" db="EMBL/GenBank/DDBJ databases">
        <title>Genome sequencing for Strongylocentrotus purpuratus.</title>
        <authorList>
            <person name="Murali S."/>
            <person name="Liu Y."/>
            <person name="Vee V."/>
            <person name="English A."/>
            <person name="Wang M."/>
            <person name="Skinner E."/>
            <person name="Han Y."/>
            <person name="Muzny D.M."/>
            <person name="Worley K.C."/>
            <person name="Gibbs R.A."/>
        </authorList>
    </citation>
    <scope>NUCLEOTIDE SEQUENCE</scope>
</reference>
<dbReference type="InParanoid" id="A0A7M7PL48"/>
<accession>A0A7M7PL48</accession>
<dbReference type="InterPro" id="IPR033265">
    <property type="entry name" value="GEMIN4"/>
</dbReference>
<dbReference type="Proteomes" id="UP000007110">
    <property type="component" value="Unassembled WGS sequence"/>
</dbReference>
<dbReference type="GeneID" id="100890888"/>
<evidence type="ECO:0000313" key="2">
    <source>
        <dbReference type="Proteomes" id="UP000007110"/>
    </source>
</evidence>
<keyword evidence="2" id="KW-1185">Reference proteome</keyword>
<dbReference type="AlphaFoldDB" id="A0A7M7PL48"/>
<evidence type="ECO:0000313" key="1">
    <source>
        <dbReference type="EnsemblMetazoa" id="XP_030853065"/>
    </source>
</evidence>
<name>A0A7M7PL48_STRPU</name>
<dbReference type="EnsemblMetazoa" id="XM_030997205">
    <property type="protein sequence ID" value="XP_030853065"/>
    <property type="gene ID" value="LOC100890888"/>
</dbReference>